<sequence length="103" mass="11805">MISVRLGKDRELDHQPCCRPDLPRLQRSILPVHRRIEAPCSKALWHIAIQRTATETKLYTSLHITTFMGVNAVYMSFRHFLIYLPCIMAPPILLEIGPTGPLK</sequence>
<accession>A0A8E2AMJ3</accession>
<name>A0A8E2AMJ3_9APHY</name>
<organism evidence="1 2">
    <name type="scientific">Obba rivulosa</name>
    <dbReference type="NCBI Taxonomy" id="1052685"/>
    <lineage>
        <taxon>Eukaryota</taxon>
        <taxon>Fungi</taxon>
        <taxon>Dikarya</taxon>
        <taxon>Basidiomycota</taxon>
        <taxon>Agaricomycotina</taxon>
        <taxon>Agaricomycetes</taxon>
        <taxon>Polyporales</taxon>
        <taxon>Gelatoporiaceae</taxon>
        <taxon>Obba</taxon>
    </lineage>
</organism>
<dbReference type="AlphaFoldDB" id="A0A8E2AMJ3"/>
<proteinExistence type="predicted"/>
<reference evidence="1 2" key="1">
    <citation type="submission" date="2016-07" db="EMBL/GenBank/DDBJ databases">
        <title>Draft genome of the white-rot fungus Obba rivulosa 3A-2.</title>
        <authorList>
            <consortium name="DOE Joint Genome Institute"/>
            <person name="Miettinen O."/>
            <person name="Riley R."/>
            <person name="Acob R."/>
            <person name="Barry K."/>
            <person name="Cullen D."/>
            <person name="De Vries R."/>
            <person name="Hainaut M."/>
            <person name="Hatakka A."/>
            <person name="Henrissat B."/>
            <person name="Hilden K."/>
            <person name="Kuo R."/>
            <person name="Labutti K."/>
            <person name="Lipzen A."/>
            <person name="Makela M.R."/>
            <person name="Sandor L."/>
            <person name="Spatafora J.W."/>
            <person name="Grigoriev I.V."/>
            <person name="Hibbett D.S."/>
        </authorList>
    </citation>
    <scope>NUCLEOTIDE SEQUENCE [LARGE SCALE GENOMIC DNA]</scope>
    <source>
        <strain evidence="1 2">3A-2</strain>
    </source>
</reference>
<dbReference type="EMBL" id="KV722491">
    <property type="protein sequence ID" value="OCH87276.1"/>
    <property type="molecule type" value="Genomic_DNA"/>
</dbReference>
<evidence type="ECO:0000313" key="2">
    <source>
        <dbReference type="Proteomes" id="UP000250043"/>
    </source>
</evidence>
<dbReference type="Proteomes" id="UP000250043">
    <property type="component" value="Unassembled WGS sequence"/>
</dbReference>
<keyword evidence="2" id="KW-1185">Reference proteome</keyword>
<gene>
    <name evidence="1" type="ORF">OBBRIDRAFT_169889</name>
</gene>
<evidence type="ECO:0000313" key="1">
    <source>
        <dbReference type="EMBL" id="OCH87276.1"/>
    </source>
</evidence>
<protein>
    <submittedName>
        <fullName evidence="1">Uncharacterized protein</fullName>
    </submittedName>
</protein>